<evidence type="ECO:0000259" key="5">
    <source>
        <dbReference type="Pfam" id="PF07176"/>
    </source>
</evidence>
<dbReference type="Proteomes" id="UP000010474">
    <property type="component" value="Chromosome"/>
</dbReference>
<accession>K9ZGR5</accession>
<dbReference type="HOGENOM" id="CLU_029435_0_0_3"/>
<organism evidence="6 7">
    <name type="scientific">Anabaena cylindrica (strain ATCC 27899 / PCC 7122)</name>
    <dbReference type="NCBI Taxonomy" id="272123"/>
    <lineage>
        <taxon>Bacteria</taxon>
        <taxon>Bacillati</taxon>
        <taxon>Cyanobacteriota</taxon>
        <taxon>Cyanophyceae</taxon>
        <taxon>Nostocales</taxon>
        <taxon>Nostocaceae</taxon>
        <taxon>Anabaena</taxon>
    </lineage>
</organism>
<dbReference type="SUPFAM" id="SSF53474">
    <property type="entry name" value="alpha/beta-Hydrolases"/>
    <property type="match status" value="1"/>
</dbReference>
<keyword evidence="7" id="KW-1185">Reference proteome</keyword>
<dbReference type="PATRIC" id="fig|272123.3.peg.2478"/>
<keyword evidence="3" id="KW-0443">Lipid metabolism</keyword>
<keyword evidence="2" id="KW-0442">Lipid degradation</keyword>
<evidence type="ECO:0000256" key="4">
    <source>
        <dbReference type="SAM" id="SignalP"/>
    </source>
</evidence>
<dbReference type="PANTHER" id="PTHR10272">
    <property type="entry name" value="PLATELET-ACTIVATING FACTOR ACETYLHYDROLASE"/>
    <property type="match status" value="1"/>
</dbReference>
<dbReference type="KEGG" id="acy:Anacy_2276"/>
<evidence type="ECO:0000256" key="2">
    <source>
        <dbReference type="ARBA" id="ARBA00022963"/>
    </source>
</evidence>
<feature type="signal peptide" evidence="4">
    <location>
        <begin position="1"/>
        <end position="39"/>
    </location>
</feature>
<feature type="chain" id="PRO_5030173348" description="DUF1400 domain-containing protein" evidence="4">
    <location>
        <begin position="40"/>
        <end position="552"/>
    </location>
</feature>
<dbReference type="Pfam" id="PF07176">
    <property type="entry name" value="DUF1400"/>
    <property type="match status" value="1"/>
</dbReference>
<dbReference type="Gene3D" id="3.40.50.1820">
    <property type="entry name" value="alpha/beta hydrolase"/>
    <property type="match status" value="1"/>
</dbReference>
<proteinExistence type="predicted"/>
<evidence type="ECO:0000313" key="6">
    <source>
        <dbReference type="EMBL" id="AFZ57732.1"/>
    </source>
</evidence>
<dbReference type="AlphaFoldDB" id="K9ZGR5"/>
<dbReference type="eggNOG" id="COG4188">
    <property type="taxonomic scope" value="Bacteria"/>
</dbReference>
<dbReference type="GO" id="GO:0003847">
    <property type="term" value="F:1-alkyl-2-acetylglycerophosphocholine esterase activity"/>
    <property type="evidence" value="ECO:0007669"/>
    <property type="project" value="TreeGrafter"/>
</dbReference>
<keyword evidence="1" id="KW-0378">Hydrolase</keyword>
<evidence type="ECO:0000256" key="1">
    <source>
        <dbReference type="ARBA" id="ARBA00022801"/>
    </source>
</evidence>
<gene>
    <name evidence="6" type="ordered locus">Anacy_2276</name>
</gene>
<reference evidence="7" key="1">
    <citation type="journal article" date="2013" name="Proc. Natl. Acad. Sci. U.S.A.">
        <title>Improving the coverage of the cyanobacterial phylum using diversity-driven genome sequencing.</title>
        <authorList>
            <person name="Shih P.M."/>
            <person name="Wu D."/>
            <person name="Latifi A."/>
            <person name="Axen S.D."/>
            <person name="Fewer D.P."/>
            <person name="Talla E."/>
            <person name="Calteau A."/>
            <person name="Cai F."/>
            <person name="Tandeau de Marsac N."/>
            <person name="Rippka R."/>
            <person name="Herdman M."/>
            <person name="Sivonen K."/>
            <person name="Coursin T."/>
            <person name="Laurent T."/>
            <person name="Goodwin L."/>
            <person name="Nolan M."/>
            <person name="Davenport K.W."/>
            <person name="Han C.S."/>
            <person name="Rubin E.M."/>
            <person name="Eisen J.A."/>
            <person name="Woyke T."/>
            <person name="Gugger M."/>
            <person name="Kerfeld C.A."/>
        </authorList>
    </citation>
    <scope>NUCLEOTIDE SEQUENCE [LARGE SCALE GENOMIC DNA]</scope>
    <source>
        <strain evidence="7">ATCC 27899 / PCC 7122</strain>
    </source>
</reference>
<dbReference type="PANTHER" id="PTHR10272:SF13">
    <property type="entry name" value="POLY(ETHYLENE TEREPHTHALATE) HYDROLASE"/>
    <property type="match status" value="1"/>
</dbReference>
<dbReference type="STRING" id="272123.Anacy_2276"/>
<evidence type="ECO:0000313" key="7">
    <source>
        <dbReference type="Proteomes" id="UP000010474"/>
    </source>
</evidence>
<name>K9ZGR5_ANACC</name>
<dbReference type="GO" id="GO:0016042">
    <property type="term" value="P:lipid catabolic process"/>
    <property type="evidence" value="ECO:0007669"/>
    <property type="project" value="UniProtKB-KW"/>
</dbReference>
<protein>
    <recommendedName>
        <fullName evidence="5">DUF1400 domain-containing protein</fullName>
    </recommendedName>
</protein>
<dbReference type="Pfam" id="PF03403">
    <property type="entry name" value="PAF-AH_p_II"/>
    <property type="match status" value="1"/>
</dbReference>
<feature type="domain" description="DUF1400" evidence="5">
    <location>
        <begin position="39"/>
        <end position="164"/>
    </location>
</feature>
<dbReference type="RefSeq" id="WP_015214368.1">
    <property type="nucleotide sequence ID" value="NC_019771.1"/>
</dbReference>
<evidence type="ECO:0000256" key="3">
    <source>
        <dbReference type="ARBA" id="ARBA00023098"/>
    </source>
</evidence>
<dbReference type="OrthoDB" id="422423at2"/>
<keyword evidence="4" id="KW-0732">Signal</keyword>
<dbReference type="InterPro" id="IPR029058">
    <property type="entry name" value="AB_hydrolase_fold"/>
</dbReference>
<dbReference type="EMBL" id="CP003659">
    <property type="protein sequence ID" value="AFZ57732.1"/>
    <property type="molecule type" value="Genomic_DNA"/>
</dbReference>
<sequence>MLTGNSWKNSKLVASVFSAIPAVAIAFMPLLGANTSAQAADTVVVRYGALEESASLADLKKSVEIGELPASLGTYTKRLSEQQRRFLVGGLRARIPLNVVTLTRLLNTQIASTVLNDISAGISRKDKAGVQALRSGLILGANSPQGLSVLSFIAAYPSKSLEIDVPKALNVAKSLNMAFLRTQMFMLAMAPPNAPSNLKSSYPLDPQQTGNSQVQVLNLNLNDEKRNRNITVDTYWSNSANTDKPVIVFSHGFGSNRADLRYLAQHLASHGYVVAALEHPGSNQTSSELATKNKTQLLKPQEFLDRPRDISFVVDELEKINKTANNPLQGKLATDKVMVVGYSFGGTTALALAGGEFQIESLKQSCEEKSAKLSIVEGFLCVAKELPEKSYQLQDPRIKQIVALNPATSLLFGETGLTKVQIPTLVLASSADRITPPLTEQVIGFAKIQTPKWFAGAVGATHLSVIDPDTNSNQPVDPNTPFSSREIKGEQATDVRKFVKIVTLAMAAQLTPEASKYAAFLTPEYAQISSTNLFPFSIVRQIPMEAMGLMKR</sequence>
<dbReference type="InterPro" id="IPR010802">
    <property type="entry name" value="DUF1400"/>
</dbReference>